<name>A0A239FD02_9BURK</name>
<dbReference type="CDD" id="cd00293">
    <property type="entry name" value="USP-like"/>
    <property type="match status" value="2"/>
</dbReference>
<dbReference type="EMBL" id="FZOT01000003">
    <property type="protein sequence ID" value="SNS54809.1"/>
    <property type="molecule type" value="Genomic_DNA"/>
</dbReference>
<comment type="similarity">
    <text evidence="1">Belongs to the universal stress protein A family.</text>
</comment>
<sequence>MRYRTIAVHVNDSDHNAERVRIAADLALRNDAHLVGVAVTGLPAALYMPGMADEAVLLSAYLDTMNRQAADALAEFEGVADRAGVALFEKRVVEDDPGVALCLQARYSDLVVIGQDDPDESLLGQRADMPAYVVLNAGRPVLIVPYAGTFNSVGKRIVVAWDGGVQSSRAVSLAMPFLMQAEQVQVALFDAQAETPLDELPGADIGQYFARHGINVEVSRESAGDDIDIGNALLSHLSDFGADLLVMGGYGHSRFREILLGGVTRTVLQAMTAPVLMTH</sequence>
<evidence type="ECO:0000256" key="1">
    <source>
        <dbReference type="ARBA" id="ARBA00008791"/>
    </source>
</evidence>
<dbReference type="Proteomes" id="UP000198284">
    <property type="component" value="Unassembled WGS sequence"/>
</dbReference>
<dbReference type="OrthoDB" id="9804721at2"/>
<dbReference type="AlphaFoldDB" id="A0A239FD02"/>
<dbReference type="InterPro" id="IPR006016">
    <property type="entry name" value="UspA"/>
</dbReference>
<dbReference type="SUPFAM" id="SSF52402">
    <property type="entry name" value="Adenine nucleotide alpha hydrolases-like"/>
    <property type="match status" value="2"/>
</dbReference>
<dbReference type="PANTHER" id="PTHR46268">
    <property type="entry name" value="STRESS RESPONSE PROTEIN NHAX"/>
    <property type="match status" value="1"/>
</dbReference>
<reference evidence="3 4" key="1">
    <citation type="submission" date="2017-06" db="EMBL/GenBank/DDBJ databases">
        <authorList>
            <person name="Kim H.J."/>
            <person name="Triplett B.A."/>
        </authorList>
    </citation>
    <scope>NUCLEOTIDE SEQUENCE [LARGE SCALE GENOMIC DNA]</scope>
    <source>
        <strain evidence="3 4">U15</strain>
    </source>
</reference>
<accession>A0A239FD02</accession>
<dbReference type="PANTHER" id="PTHR46268:SF15">
    <property type="entry name" value="UNIVERSAL STRESS PROTEIN HP_0031"/>
    <property type="match status" value="1"/>
</dbReference>
<dbReference type="InterPro" id="IPR006015">
    <property type="entry name" value="Universal_stress_UspA"/>
</dbReference>
<evidence type="ECO:0000313" key="3">
    <source>
        <dbReference type="EMBL" id="SNS54809.1"/>
    </source>
</evidence>
<feature type="domain" description="UspA" evidence="2">
    <location>
        <begin position="3"/>
        <end position="145"/>
    </location>
</feature>
<proteinExistence type="inferred from homology"/>
<evidence type="ECO:0000259" key="2">
    <source>
        <dbReference type="Pfam" id="PF00582"/>
    </source>
</evidence>
<evidence type="ECO:0000313" key="4">
    <source>
        <dbReference type="Proteomes" id="UP000198284"/>
    </source>
</evidence>
<dbReference type="RefSeq" id="WP_089398786.1">
    <property type="nucleotide sequence ID" value="NZ_FZOT01000003.1"/>
</dbReference>
<feature type="domain" description="UspA" evidence="2">
    <location>
        <begin position="155"/>
        <end position="278"/>
    </location>
</feature>
<gene>
    <name evidence="3" type="ORF">SAMN06265795_103304</name>
</gene>
<dbReference type="PRINTS" id="PR01438">
    <property type="entry name" value="UNVRSLSTRESS"/>
</dbReference>
<dbReference type="Pfam" id="PF00582">
    <property type="entry name" value="Usp"/>
    <property type="match status" value="2"/>
</dbReference>
<protein>
    <submittedName>
        <fullName evidence="3">Nucleotide-binding universal stress protein, UspA family</fullName>
    </submittedName>
</protein>
<dbReference type="Gene3D" id="3.40.50.12370">
    <property type="match status" value="1"/>
</dbReference>
<keyword evidence="4" id="KW-1185">Reference proteome</keyword>
<organism evidence="3 4">
    <name type="scientific">Noviherbaspirillum humi</name>
    <dbReference type="NCBI Taxonomy" id="1688639"/>
    <lineage>
        <taxon>Bacteria</taxon>
        <taxon>Pseudomonadati</taxon>
        <taxon>Pseudomonadota</taxon>
        <taxon>Betaproteobacteria</taxon>
        <taxon>Burkholderiales</taxon>
        <taxon>Oxalobacteraceae</taxon>
        <taxon>Noviherbaspirillum</taxon>
    </lineage>
</organism>